<keyword evidence="5" id="KW-0493">Microtubule</keyword>
<comment type="similarity">
    <text evidence="2">Belongs to the HAUS1 family.</text>
</comment>
<evidence type="ECO:0000256" key="9">
    <source>
        <dbReference type="ARBA" id="ARBA00023306"/>
    </source>
</evidence>
<keyword evidence="3" id="KW-0963">Cytoplasm</keyword>
<protein>
    <submittedName>
        <fullName evidence="11">HAUS augmin-like complex subunit 1</fullName>
    </submittedName>
</protein>
<evidence type="ECO:0000313" key="11">
    <source>
        <dbReference type="EMBL" id="KAF9930283.1"/>
    </source>
</evidence>
<reference evidence="11" key="1">
    <citation type="journal article" date="2020" name="Fungal Divers.">
        <title>Resolving the Mortierellaceae phylogeny through synthesis of multi-gene phylogenetics and phylogenomics.</title>
        <authorList>
            <person name="Vandepol N."/>
            <person name="Liber J."/>
            <person name="Desiro A."/>
            <person name="Na H."/>
            <person name="Kennedy M."/>
            <person name="Barry K."/>
            <person name="Grigoriev I.V."/>
            <person name="Miller A.N."/>
            <person name="O'Donnell K."/>
            <person name="Stajich J.E."/>
            <person name="Bonito G."/>
        </authorList>
    </citation>
    <scope>NUCLEOTIDE SEQUENCE</scope>
    <source>
        <strain evidence="11">MES-2147</strain>
    </source>
</reference>
<feature type="coiled-coil region" evidence="10">
    <location>
        <begin position="262"/>
        <end position="289"/>
    </location>
</feature>
<sequence>MWSDRLRESFFSKTHSSEWSQIDRWLQTKYRNEDIPTFERTEESAKILLDLMRLNETQDAYAQEAMVALKRLSAAYQREDIQLKEPLQVLGLERQLLSTDSQLILSKLSELAMVLGISDTTVASYHQGLTQLYLDTLQYSIQQSHQTRRLEALEKRQTEAGSELDRLLEMKRQWTLERETKGDIEQRTRRRSTELNRIKTTQDMETLEQIRWISQSQGLDAETLQVTLAQLDSKEAIVMDLQEQLDIQTKTLSVYQKIPPDYTLAKLKLKEAELRLDELTAEHEQLVTDIAEDL</sequence>
<keyword evidence="8" id="KW-0206">Cytoskeleton</keyword>
<dbReference type="AlphaFoldDB" id="A0A9P6LSP4"/>
<evidence type="ECO:0000256" key="5">
    <source>
        <dbReference type="ARBA" id="ARBA00022701"/>
    </source>
</evidence>
<dbReference type="Proteomes" id="UP000749646">
    <property type="component" value="Unassembled WGS sequence"/>
</dbReference>
<evidence type="ECO:0000313" key="12">
    <source>
        <dbReference type="Proteomes" id="UP000749646"/>
    </source>
</evidence>
<evidence type="ECO:0000256" key="6">
    <source>
        <dbReference type="ARBA" id="ARBA00022776"/>
    </source>
</evidence>
<evidence type="ECO:0000256" key="1">
    <source>
        <dbReference type="ARBA" id="ARBA00004186"/>
    </source>
</evidence>
<dbReference type="GO" id="GO:0051301">
    <property type="term" value="P:cell division"/>
    <property type="evidence" value="ECO:0007669"/>
    <property type="project" value="UniProtKB-KW"/>
</dbReference>
<dbReference type="PANTHER" id="PTHR31570:SF1">
    <property type="entry name" value="HAUS AUGMIN-LIKE COMPLEX SUBUNIT 1"/>
    <property type="match status" value="1"/>
</dbReference>
<evidence type="ECO:0000256" key="8">
    <source>
        <dbReference type="ARBA" id="ARBA00023212"/>
    </source>
</evidence>
<dbReference type="InterPro" id="IPR026243">
    <property type="entry name" value="HAUS1"/>
</dbReference>
<dbReference type="GO" id="GO:0005819">
    <property type="term" value="C:spindle"/>
    <property type="evidence" value="ECO:0007669"/>
    <property type="project" value="UniProtKB-SubCell"/>
</dbReference>
<dbReference type="PANTHER" id="PTHR31570">
    <property type="entry name" value="HAUS AUGMIN-LIKE COMPLEX SUBUNIT 1"/>
    <property type="match status" value="1"/>
</dbReference>
<name>A0A9P6LSP4_9FUNG</name>
<keyword evidence="6" id="KW-0498">Mitosis</keyword>
<keyword evidence="9" id="KW-0131">Cell cycle</keyword>
<dbReference type="GO" id="GO:0051225">
    <property type="term" value="P:spindle assembly"/>
    <property type="evidence" value="ECO:0007669"/>
    <property type="project" value="InterPro"/>
</dbReference>
<evidence type="ECO:0000256" key="7">
    <source>
        <dbReference type="ARBA" id="ARBA00023054"/>
    </source>
</evidence>
<evidence type="ECO:0000256" key="2">
    <source>
        <dbReference type="ARBA" id="ARBA00005479"/>
    </source>
</evidence>
<evidence type="ECO:0000256" key="3">
    <source>
        <dbReference type="ARBA" id="ARBA00022490"/>
    </source>
</evidence>
<comment type="subcellular location">
    <subcellularLocation>
        <location evidence="1">Cytoplasm</location>
        <location evidence="1">Cytoskeleton</location>
        <location evidence="1">Spindle</location>
    </subcellularLocation>
</comment>
<keyword evidence="4" id="KW-0132">Cell division</keyword>
<dbReference type="GO" id="GO:0005829">
    <property type="term" value="C:cytosol"/>
    <property type="evidence" value="ECO:0007669"/>
    <property type="project" value="TreeGrafter"/>
</dbReference>
<keyword evidence="12" id="KW-1185">Reference proteome</keyword>
<evidence type="ECO:0000256" key="4">
    <source>
        <dbReference type="ARBA" id="ARBA00022618"/>
    </source>
</evidence>
<dbReference type="OrthoDB" id="5372507at2759"/>
<dbReference type="GO" id="GO:0070652">
    <property type="term" value="C:HAUS complex"/>
    <property type="evidence" value="ECO:0007669"/>
    <property type="project" value="InterPro"/>
</dbReference>
<dbReference type="Pfam" id="PF25762">
    <property type="entry name" value="HAUS1"/>
    <property type="match status" value="1"/>
</dbReference>
<comment type="caution">
    <text evidence="11">The sequence shown here is derived from an EMBL/GenBank/DDBJ whole genome shotgun (WGS) entry which is preliminary data.</text>
</comment>
<gene>
    <name evidence="11" type="primary">HAUS1</name>
    <name evidence="11" type="ORF">BGZ65_005429</name>
</gene>
<proteinExistence type="inferred from homology"/>
<organism evidence="11 12">
    <name type="scientific">Modicella reniformis</name>
    <dbReference type="NCBI Taxonomy" id="1440133"/>
    <lineage>
        <taxon>Eukaryota</taxon>
        <taxon>Fungi</taxon>
        <taxon>Fungi incertae sedis</taxon>
        <taxon>Mucoromycota</taxon>
        <taxon>Mortierellomycotina</taxon>
        <taxon>Mortierellomycetes</taxon>
        <taxon>Mortierellales</taxon>
        <taxon>Mortierellaceae</taxon>
        <taxon>Modicella</taxon>
    </lineage>
</organism>
<dbReference type="EMBL" id="JAAAHW010010127">
    <property type="protein sequence ID" value="KAF9930283.1"/>
    <property type="molecule type" value="Genomic_DNA"/>
</dbReference>
<accession>A0A9P6LSP4</accession>
<keyword evidence="7 10" id="KW-0175">Coiled coil</keyword>
<dbReference type="GO" id="GO:0005874">
    <property type="term" value="C:microtubule"/>
    <property type="evidence" value="ECO:0007669"/>
    <property type="project" value="UniProtKB-KW"/>
</dbReference>
<evidence type="ECO:0000256" key="10">
    <source>
        <dbReference type="SAM" id="Coils"/>
    </source>
</evidence>